<evidence type="ECO:0000256" key="2">
    <source>
        <dbReference type="SAM" id="Coils"/>
    </source>
</evidence>
<name>A0A0W4ZL52_PNEJ7</name>
<dbReference type="PANTHER" id="PTHR12967:SF0">
    <property type="entry name" value="PROTEIN SHQ1 HOMOLOG"/>
    <property type="match status" value="1"/>
</dbReference>
<dbReference type="GO" id="GO:0000493">
    <property type="term" value="P:box H/ACA snoRNP assembly"/>
    <property type="evidence" value="ECO:0007669"/>
    <property type="project" value="EnsemblFungi"/>
</dbReference>
<reference evidence="5" key="1">
    <citation type="journal article" date="2016" name="Nat. Commun.">
        <title>Genome analysis of three Pneumocystis species reveals adaptation mechanisms to life exclusively in mammalian hosts.</title>
        <authorList>
            <person name="Ma L."/>
            <person name="Chen Z."/>
            <person name="Huang D.W."/>
            <person name="Kutty G."/>
            <person name="Ishihara M."/>
            <person name="Wang H."/>
            <person name="Abouelleil A."/>
            <person name="Bishop L."/>
            <person name="Davey E."/>
            <person name="Deng R."/>
            <person name="Deng X."/>
            <person name="Fan L."/>
            <person name="Fantoni G."/>
            <person name="Fitzgerald M."/>
            <person name="Gogineni E."/>
            <person name="Goldberg J.M."/>
            <person name="Handley G."/>
            <person name="Hu X."/>
            <person name="Huber C."/>
            <person name="Jiao X."/>
            <person name="Jones K."/>
            <person name="Levin J.Z."/>
            <person name="Liu Y."/>
            <person name="Macdonald P."/>
            <person name="Melnikov A."/>
            <person name="Raley C."/>
            <person name="Sassi M."/>
            <person name="Sherman B.T."/>
            <person name="Song X."/>
            <person name="Sykes S."/>
            <person name="Tran B."/>
            <person name="Walsh L."/>
            <person name="Xia Y."/>
            <person name="Yang J."/>
            <person name="Young S."/>
            <person name="Zeng Q."/>
            <person name="Zheng X."/>
            <person name="Stephens R."/>
            <person name="Nusbaum C."/>
            <person name="Birren B.W."/>
            <person name="Azadi P."/>
            <person name="Lempicki R.A."/>
            <person name="Cuomo C.A."/>
            <person name="Kovacs J.A."/>
        </authorList>
    </citation>
    <scope>NUCLEOTIDE SEQUENCE [LARGE SCALE GENOMIC DNA]</scope>
    <source>
        <strain evidence="5">RU7</strain>
    </source>
</reference>
<evidence type="ECO:0000313" key="5">
    <source>
        <dbReference type="Proteomes" id="UP000053447"/>
    </source>
</evidence>
<comment type="caution">
    <text evidence="4">The sequence shown here is derived from an EMBL/GenBank/DDBJ whole genome shotgun (WGS) entry which is preliminary data.</text>
</comment>
<keyword evidence="5" id="KW-1185">Reference proteome</keyword>
<evidence type="ECO:0000313" key="4">
    <source>
        <dbReference type="EMBL" id="KTW29114.1"/>
    </source>
</evidence>
<feature type="coiled-coil region" evidence="2">
    <location>
        <begin position="436"/>
        <end position="463"/>
    </location>
</feature>
<dbReference type="InterPro" id="IPR048696">
    <property type="entry name" value="SHQ1-like_CS"/>
</dbReference>
<dbReference type="Gene3D" id="2.60.40.790">
    <property type="match status" value="1"/>
</dbReference>
<organism evidence="4 5">
    <name type="scientific">Pneumocystis jirovecii (strain RU7)</name>
    <name type="common">Human pneumocystis pneumonia agent</name>
    <dbReference type="NCBI Taxonomy" id="1408657"/>
    <lineage>
        <taxon>Eukaryota</taxon>
        <taxon>Fungi</taxon>
        <taxon>Dikarya</taxon>
        <taxon>Ascomycota</taxon>
        <taxon>Taphrinomycotina</taxon>
        <taxon>Pneumocystomycetes</taxon>
        <taxon>Pneumocystaceae</taxon>
        <taxon>Pneumocystis</taxon>
    </lineage>
</organism>
<dbReference type="GO" id="GO:0051082">
    <property type="term" value="F:unfolded protein binding"/>
    <property type="evidence" value="ECO:0007669"/>
    <property type="project" value="EnsemblFungi"/>
</dbReference>
<feature type="domain" description="CS" evidence="3">
    <location>
        <begin position="1"/>
        <end position="89"/>
    </location>
</feature>
<evidence type="ECO:0000259" key="3">
    <source>
        <dbReference type="PROSITE" id="PS51203"/>
    </source>
</evidence>
<dbReference type="RefSeq" id="XP_018229223.1">
    <property type="nucleotide sequence ID" value="XM_018374651.1"/>
</dbReference>
<dbReference type="PROSITE" id="PS51203">
    <property type="entry name" value="CS"/>
    <property type="match status" value="1"/>
</dbReference>
<dbReference type="PANTHER" id="PTHR12967">
    <property type="entry name" value="PROTEIN SHQ1 HOMOLOG"/>
    <property type="match status" value="1"/>
</dbReference>
<accession>A0A0W4ZL52</accession>
<dbReference type="STRING" id="1408657.A0A0W4ZL52"/>
<sequence>MITPSFSLNQDDNHIYIDIHAVFIRTQNIEIYIEGNEFIFSAAPYYLRLYLPGKVIEDKFSEMSYDISAEKVKIKVSKETPGVFFNDLDLISTLLAKPRASCDKKESKSLIEVLNEKNTQGITIENVYNVKENRWSNILLDNFQQNTQSINSFRLAEDISFDWQLPQEICKENLHLQSSYGFNAQYSNYIKSPAHVENDINEIGDPEHSSPTSRTEERILKENLKFDEEHYIADYIEDNEIQECINWESKEHAILRSLEKKALSSEKKTNFLETITLTKEEQIEILKLPRREYIIENPKSTYLCILSLLFSYSYDARTTQNEPTSESPWTIGKLSPVLSCLDMSFSTIKQIVIACTRRALAYPLYRHWKLIQKCWEDVYCSLRLGKRWILKKFLEIRKLFEQGDTYYLYNKLFLDDYSVWIQTASDSVIRSLAHELRHLEIKKNEINWELEELETTANKLYLEESKTNIKSYEKN</sequence>
<dbReference type="AlphaFoldDB" id="A0A0W4ZL52"/>
<dbReference type="Pfam" id="PF04925">
    <property type="entry name" value="SHQ1"/>
    <property type="match status" value="1"/>
</dbReference>
<dbReference type="InterPro" id="IPR039742">
    <property type="entry name" value="Shq1"/>
</dbReference>
<dbReference type="GO" id="GO:0005829">
    <property type="term" value="C:cytosol"/>
    <property type="evidence" value="ECO:0007669"/>
    <property type="project" value="EnsemblFungi"/>
</dbReference>
<dbReference type="OrthoDB" id="73639at2759"/>
<protein>
    <recommendedName>
        <fullName evidence="3">CS domain-containing protein</fullName>
    </recommendedName>
</protein>
<gene>
    <name evidence="4" type="ORF">T551_02388</name>
</gene>
<dbReference type="InterPro" id="IPR008978">
    <property type="entry name" value="HSP20-like_chaperone"/>
</dbReference>
<evidence type="ECO:0000256" key="1">
    <source>
        <dbReference type="ARBA" id="ARBA00005607"/>
    </source>
</evidence>
<dbReference type="GO" id="GO:0005654">
    <property type="term" value="C:nucleoplasm"/>
    <property type="evidence" value="ECO:0007669"/>
    <property type="project" value="EnsemblFungi"/>
</dbReference>
<comment type="similarity">
    <text evidence="1">Belongs to the SHQ1 family.</text>
</comment>
<dbReference type="EMBL" id="LFWA01000010">
    <property type="protein sequence ID" value="KTW29114.1"/>
    <property type="molecule type" value="Genomic_DNA"/>
</dbReference>
<dbReference type="InterPro" id="IPR007052">
    <property type="entry name" value="CS_dom"/>
</dbReference>
<dbReference type="InterPro" id="IPR007009">
    <property type="entry name" value="Shq1_C"/>
</dbReference>
<dbReference type="SUPFAM" id="SSF49764">
    <property type="entry name" value="HSP20-like chaperones"/>
    <property type="match status" value="1"/>
</dbReference>
<dbReference type="eggNOG" id="KOG3247">
    <property type="taxonomic scope" value="Eukaryota"/>
</dbReference>
<keyword evidence="2" id="KW-0175">Coiled coil</keyword>
<dbReference type="VEuPathDB" id="FungiDB:T551_02388"/>
<proteinExistence type="inferred from homology"/>
<dbReference type="Pfam" id="PF21413">
    <property type="entry name" value="SHQ1-like_CS"/>
    <property type="match status" value="1"/>
</dbReference>
<dbReference type="GeneID" id="28940906"/>
<dbReference type="Proteomes" id="UP000053447">
    <property type="component" value="Unassembled WGS sequence"/>
</dbReference>